<protein>
    <submittedName>
        <fullName evidence="1">Uncharacterized protein</fullName>
    </submittedName>
</protein>
<accession>A0AAV7GDQ3</accession>
<gene>
    <name evidence="1" type="ORF">IEQ34_016525</name>
</gene>
<evidence type="ECO:0000313" key="1">
    <source>
        <dbReference type="EMBL" id="KAH0454601.1"/>
    </source>
</evidence>
<dbReference type="AlphaFoldDB" id="A0AAV7GDQ3"/>
<dbReference type="Pfam" id="PF05910">
    <property type="entry name" value="DUF868"/>
    <property type="match status" value="1"/>
</dbReference>
<dbReference type="Proteomes" id="UP000775213">
    <property type="component" value="Unassembled WGS sequence"/>
</dbReference>
<reference evidence="1 2" key="1">
    <citation type="journal article" date="2021" name="Hortic Res">
        <title>Chromosome-scale assembly of the Dendrobium chrysotoxum genome enhances the understanding of orchid evolution.</title>
        <authorList>
            <person name="Zhang Y."/>
            <person name="Zhang G.Q."/>
            <person name="Zhang D."/>
            <person name="Liu X.D."/>
            <person name="Xu X.Y."/>
            <person name="Sun W.H."/>
            <person name="Yu X."/>
            <person name="Zhu X."/>
            <person name="Wang Z.W."/>
            <person name="Zhao X."/>
            <person name="Zhong W.Y."/>
            <person name="Chen H."/>
            <person name="Yin W.L."/>
            <person name="Huang T."/>
            <person name="Niu S.C."/>
            <person name="Liu Z.J."/>
        </authorList>
    </citation>
    <scope>NUCLEOTIDE SEQUENCE [LARGE SCALE GENOMIC DNA]</scope>
    <source>
        <strain evidence="1">Lindl</strain>
    </source>
</reference>
<evidence type="ECO:0000313" key="2">
    <source>
        <dbReference type="Proteomes" id="UP000775213"/>
    </source>
</evidence>
<proteinExistence type="predicted"/>
<comment type="caution">
    <text evidence="1">The sequence shown here is derived from an EMBL/GenBank/DDBJ whole genome shotgun (WGS) entry which is preliminary data.</text>
</comment>
<sequence length="178" mass="20359">MKKLAKIWFNASDIKNKQPELERCAEPLPVPEETSDSRFPGTQPYVTSNNIESLRIRKCKNTFFISETRFSSNGPPHSVMISFENGGIKMHVKIDGRKIYTVDITKKVQGNEELNIDGMVVDFVWYLNRIPLRFLFYTRESSSHAEDLGSSSHSDGPDSSAKDWNDHKHIYLVHILGD</sequence>
<name>A0AAV7GDQ3_DENCH</name>
<organism evidence="1 2">
    <name type="scientific">Dendrobium chrysotoxum</name>
    <name type="common">Orchid</name>
    <dbReference type="NCBI Taxonomy" id="161865"/>
    <lineage>
        <taxon>Eukaryota</taxon>
        <taxon>Viridiplantae</taxon>
        <taxon>Streptophyta</taxon>
        <taxon>Embryophyta</taxon>
        <taxon>Tracheophyta</taxon>
        <taxon>Spermatophyta</taxon>
        <taxon>Magnoliopsida</taxon>
        <taxon>Liliopsida</taxon>
        <taxon>Asparagales</taxon>
        <taxon>Orchidaceae</taxon>
        <taxon>Epidendroideae</taxon>
        <taxon>Malaxideae</taxon>
        <taxon>Dendrobiinae</taxon>
        <taxon>Dendrobium</taxon>
    </lineage>
</organism>
<dbReference type="InterPro" id="IPR008586">
    <property type="entry name" value="DUF868_pln"/>
</dbReference>
<keyword evidence="2" id="KW-1185">Reference proteome</keyword>
<dbReference type="EMBL" id="JAGFBR010000015">
    <property type="protein sequence ID" value="KAH0454601.1"/>
    <property type="molecule type" value="Genomic_DNA"/>
</dbReference>